<evidence type="ECO:0000313" key="2">
    <source>
        <dbReference type="EMBL" id="GHH88770.1"/>
    </source>
</evidence>
<evidence type="ECO:0000256" key="1">
    <source>
        <dbReference type="SAM" id="MobiDB-lite"/>
    </source>
</evidence>
<feature type="region of interest" description="Disordered" evidence="1">
    <location>
        <begin position="1"/>
        <end position="49"/>
    </location>
</feature>
<dbReference type="AlphaFoldDB" id="A0A919GSB8"/>
<sequence>MSTVKYHERGPTGLPDGRYGSLPHPVPALGTATRERNAADGVPQGATAVTTHPIVRRRLPGQGTCAEPVGVSDC</sequence>
<feature type="compositionally biased region" description="Basic and acidic residues" evidence="1">
    <location>
        <begin position="1"/>
        <end position="10"/>
    </location>
</feature>
<gene>
    <name evidence="2" type="ORF">GCM10018793_69730</name>
</gene>
<comment type="caution">
    <text evidence="2">The sequence shown here is derived from an EMBL/GenBank/DDBJ whole genome shotgun (WGS) entry which is preliminary data.</text>
</comment>
<reference evidence="2" key="1">
    <citation type="journal article" date="2014" name="Int. J. Syst. Evol. Microbiol.">
        <title>Complete genome sequence of Corynebacterium casei LMG S-19264T (=DSM 44701T), isolated from a smear-ripened cheese.</title>
        <authorList>
            <consortium name="US DOE Joint Genome Institute (JGI-PGF)"/>
            <person name="Walter F."/>
            <person name="Albersmeier A."/>
            <person name="Kalinowski J."/>
            <person name="Ruckert C."/>
        </authorList>
    </citation>
    <scope>NUCLEOTIDE SEQUENCE</scope>
    <source>
        <strain evidence="2">JCM 5069</strain>
    </source>
</reference>
<dbReference type="EMBL" id="BNCD01000042">
    <property type="protein sequence ID" value="GHH88770.1"/>
    <property type="molecule type" value="Genomic_DNA"/>
</dbReference>
<protein>
    <submittedName>
        <fullName evidence="2">Uncharacterized protein</fullName>
    </submittedName>
</protein>
<accession>A0A919GSB8</accession>
<name>A0A919GSB8_9ACTN</name>
<reference evidence="2" key="2">
    <citation type="submission" date="2020-09" db="EMBL/GenBank/DDBJ databases">
        <authorList>
            <person name="Sun Q."/>
            <person name="Ohkuma M."/>
        </authorList>
    </citation>
    <scope>NUCLEOTIDE SEQUENCE</scope>
    <source>
        <strain evidence="2">JCM 5069</strain>
    </source>
</reference>
<keyword evidence="3" id="KW-1185">Reference proteome</keyword>
<proteinExistence type="predicted"/>
<dbReference type="Proteomes" id="UP000603708">
    <property type="component" value="Unassembled WGS sequence"/>
</dbReference>
<evidence type="ECO:0000313" key="3">
    <source>
        <dbReference type="Proteomes" id="UP000603708"/>
    </source>
</evidence>
<organism evidence="2 3">
    <name type="scientific">Streptomyces sulfonofaciens</name>
    <dbReference type="NCBI Taxonomy" id="68272"/>
    <lineage>
        <taxon>Bacteria</taxon>
        <taxon>Bacillati</taxon>
        <taxon>Actinomycetota</taxon>
        <taxon>Actinomycetes</taxon>
        <taxon>Kitasatosporales</taxon>
        <taxon>Streptomycetaceae</taxon>
        <taxon>Streptomyces</taxon>
    </lineage>
</organism>